<dbReference type="GO" id="GO:0106274">
    <property type="term" value="F:NAD+-protein-arginine ADP-ribosyltransferase activity"/>
    <property type="evidence" value="ECO:0007669"/>
    <property type="project" value="UniProtKB-EC"/>
</dbReference>
<dbReference type="GO" id="GO:0016779">
    <property type="term" value="F:nucleotidyltransferase activity"/>
    <property type="evidence" value="ECO:0007669"/>
    <property type="project" value="UniProtKB-KW"/>
</dbReference>
<evidence type="ECO:0000313" key="16">
    <source>
        <dbReference type="EMBL" id="NXM96515.1"/>
    </source>
</evidence>
<evidence type="ECO:0000256" key="14">
    <source>
        <dbReference type="RuleBase" id="RU361228"/>
    </source>
</evidence>
<comment type="similarity">
    <text evidence="2 14">Belongs to the Arg-specific ADP-ribosyltransferase family.</text>
</comment>
<evidence type="ECO:0000256" key="6">
    <source>
        <dbReference type="ARBA" id="ARBA00022679"/>
    </source>
</evidence>
<evidence type="ECO:0000256" key="12">
    <source>
        <dbReference type="ARBA" id="ARBA00023157"/>
    </source>
</evidence>
<keyword evidence="6 14" id="KW-0808">Transferase</keyword>
<evidence type="ECO:0000256" key="4">
    <source>
        <dbReference type="ARBA" id="ARBA00022656"/>
    </source>
</evidence>
<dbReference type="PRINTS" id="PR00970">
    <property type="entry name" value="RIBTRNSFRASE"/>
</dbReference>
<evidence type="ECO:0000256" key="15">
    <source>
        <dbReference type="SAM" id="Phobius"/>
    </source>
</evidence>
<comment type="caution">
    <text evidence="16">The sequence shown here is derived from an EMBL/GenBank/DDBJ whole genome shotgun (WGS) entry which is preliminary data.</text>
</comment>
<name>A0A7L1F6G4_SYLBO</name>
<keyword evidence="11 14" id="KW-0520">NAD</keyword>
<dbReference type="EC" id="2.4.2.31" evidence="14"/>
<keyword evidence="9 14" id="KW-0521">NADP</keyword>
<dbReference type="GO" id="GO:0003950">
    <property type="term" value="F:NAD+ poly-ADP-ribosyltransferase activity"/>
    <property type="evidence" value="ECO:0007669"/>
    <property type="project" value="UniProtKB-ARBA"/>
</dbReference>
<keyword evidence="15" id="KW-1133">Transmembrane helix</keyword>
<evidence type="ECO:0000256" key="11">
    <source>
        <dbReference type="ARBA" id="ARBA00023027"/>
    </source>
</evidence>
<dbReference type="InterPro" id="IPR000768">
    <property type="entry name" value="ART"/>
</dbReference>
<accession>A0A7L1F6G4</accession>
<evidence type="ECO:0000256" key="9">
    <source>
        <dbReference type="ARBA" id="ARBA00022857"/>
    </source>
</evidence>
<dbReference type="GO" id="GO:0090729">
    <property type="term" value="F:toxin activity"/>
    <property type="evidence" value="ECO:0007669"/>
    <property type="project" value="UniProtKB-KW"/>
</dbReference>
<feature type="non-terminal residue" evidence="16">
    <location>
        <position position="1"/>
    </location>
</feature>
<evidence type="ECO:0000256" key="10">
    <source>
        <dbReference type="ARBA" id="ARBA00023026"/>
    </source>
</evidence>
<comment type="subcellular location">
    <subcellularLocation>
        <location evidence="1">Secreted</location>
    </subcellularLocation>
</comment>
<reference evidence="16 17" key="1">
    <citation type="submission" date="2019-09" db="EMBL/GenBank/DDBJ databases">
        <title>Bird 10,000 Genomes (B10K) Project - Family phase.</title>
        <authorList>
            <person name="Zhang G."/>
        </authorList>
    </citation>
    <scope>NUCLEOTIDE SEQUENCE [LARGE SCALE GENOMIC DNA]</scope>
    <source>
        <strain evidence="16">B10K-DU-002-19</strain>
        <tissue evidence="16">Muscle</tissue>
    </source>
</reference>
<keyword evidence="15" id="KW-0812">Transmembrane</keyword>
<dbReference type="EMBL" id="VXBG01004671">
    <property type="protein sequence ID" value="NXM96515.1"/>
    <property type="molecule type" value="Genomic_DNA"/>
</dbReference>
<dbReference type="PANTHER" id="PTHR10339:SF25">
    <property type="entry name" value="SECRETED EXOENZYME S"/>
    <property type="match status" value="1"/>
</dbReference>
<dbReference type="InterPro" id="IPR050999">
    <property type="entry name" value="ADP-ribosyltransferase_ARG"/>
</dbReference>
<evidence type="ECO:0000313" key="17">
    <source>
        <dbReference type="Proteomes" id="UP000538515"/>
    </source>
</evidence>
<dbReference type="Gene3D" id="3.90.176.10">
    <property type="entry name" value="Toxin ADP-ribosyltransferase, Chain A, domain 1"/>
    <property type="match status" value="1"/>
</dbReference>
<evidence type="ECO:0000256" key="3">
    <source>
        <dbReference type="ARBA" id="ARBA00022525"/>
    </source>
</evidence>
<feature type="signal peptide" evidence="14">
    <location>
        <begin position="1"/>
        <end position="19"/>
    </location>
</feature>
<dbReference type="PROSITE" id="PS01291">
    <property type="entry name" value="ART"/>
    <property type="match status" value="1"/>
</dbReference>
<evidence type="ECO:0000256" key="1">
    <source>
        <dbReference type="ARBA" id="ARBA00004613"/>
    </source>
</evidence>
<keyword evidence="12" id="KW-1015">Disulfide bond</keyword>
<keyword evidence="15" id="KW-0472">Membrane</keyword>
<keyword evidence="17" id="KW-1185">Reference proteome</keyword>
<keyword evidence="8 14" id="KW-0732">Signal</keyword>
<protein>
    <recommendedName>
        <fullName evidence="14">NAD(P)(+)--arginine ADP-ribosyltransferase</fullName>
        <ecNumber evidence="14">2.4.2.31</ecNumber>
    </recommendedName>
    <alternativeName>
        <fullName evidence="14">Mono(ADP-ribosyl)transferase</fullName>
    </alternativeName>
</protein>
<keyword evidence="7" id="KW-0548">Nucleotidyltransferase</keyword>
<evidence type="ECO:0000256" key="13">
    <source>
        <dbReference type="ARBA" id="ARBA00047597"/>
    </source>
</evidence>
<evidence type="ECO:0000256" key="5">
    <source>
        <dbReference type="ARBA" id="ARBA00022676"/>
    </source>
</evidence>
<dbReference type="GO" id="GO:0005615">
    <property type="term" value="C:extracellular space"/>
    <property type="evidence" value="ECO:0007669"/>
    <property type="project" value="UniProtKB-ARBA"/>
</dbReference>
<organism evidence="16 17">
    <name type="scientific">Sylvia borin</name>
    <name type="common">Garden warbler</name>
    <dbReference type="NCBI Taxonomy" id="73324"/>
    <lineage>
        <taxon>Eukaryota</taxon>
        <taxon>Metazoa</taxon>
        <taxon>Chordata</taxon>
        <taxon>Craniata</taxon>
        <taxon>Vertebrata</taxon>
        <taxon>Euteleostomi</taxon>
        <taxon>Archelosauria</taxon>
        <taxon>Archosauria</taxon>
        <taxon>Dinosauria</taxon>
        <taxon>Saurischia</taxon>
        <taxon>Theropoda</taxon>
        <taxon>Coelurosauria</taxon>
        <taxon>Aves</taxon>
        <taxon>Neognathae</taxon>
        <taxon>Neoaves</taxon>
        <taxon>Telluraves</taxon>
        <taxon>Australaves</taxon>
        <taxon>Passeriformes</taxon>
        <taxon>Sylvioidea</taxon>
        <taxon>Sylviidae</taxon>
        <taxon>Sylviinae</taxon>
        <taxon>Sylvia</taxon>
    </lineage>
</organism>
<keyword evidence="10" id="KW-0843">Virulence</keyword>
<evidence type="ECO:0000256" key="8">
    <source>
        <dbReference type="ARBA" id="ARBA00022729"/>
    </source>
</evidence>
<comment type="catalytic activity">
    <reaction evidence="13 14">
        <text>L-arginyl-[protein] + NAD(+) = N(omega)-(ADP-D-ribosyl)-L-arginyl-[protein] + nicotinamide + H(+)</text>
        <dbReference type="Rhea" id="RHEA:19149"/>
        <dbReference type="Rhea" id="RHEA-COMP:10532"/>
        <dbReference type="Rhea" id="RHEA-COMP:15087"/>
        <dbReference type="ChEBI" id="CHEBI:15378"/>
        <dbReference type="ChEBI" id="CHEBI:17154"/>
        <dbReference type="ChEBI" id="CHEBI:29965"/>
        <dbReference type="ChEBI" id="CHEBI:57540"/>
        <dbReference type="ChEBI" id="CHEBI:142554"/>
        <dbReference type="EC" id="2.4.2.31"/>
    </reaction>
</comment>
<dbReference type="SUPFAM" id="SSF56399">
    <property type="entry name" value="ADP-ribosylation"/>
    <property type="match status" value="1"/>
</dbReference>
<dbReference type="GO" id="GO:0046677">
    <property type="term" value="P:response to antibiotic"/>
    <property type="evidence" value="ECO:0007669"/>
    <property type="project" value="UniProtKB-ARBA"/>
</dbReference>
<dbReference type="GO" id="GO:0044194">
    <property type="term" value="C:cytolytic granule"/>
    <property type="evidence" value="ECO:0007669"/>
    <property type="project" value="UniProtKB-ARBA"/>
</dbReference>
<dbReference type="PROSITE" id="PS51996">
    <property type="entry name" value="TR_MART"/>
    <property type="match status" value="1"/>
</dbReference>
<evidence type="ECO:0000256" key="7">
    <source>
        <dbReference type="ARBA" id="ARBA00022695"/>
    </source>
</evidence>
<feature type="chain" id="PRO_5029939204" description="NAD(P)(+)--arginine ADP-ribosyltransferase" evidence="14">
    <location>
        <begin position="20"/>
        <end position="257"/>
    </location>
</feature>
<feature type="non-terminal residue" evidence="16">
    <location>
        <position position="257"/>
    </location>
</feature>
<proteinExistence type="inferred from homology"/>
<sequence length="257" mass="29161">HGPLDPTLALLAMTMATAATKVVPLDMTQDSFDDQHRGCGPAMKARLPVLNCSEFQKNLFFAWAWPEAVAEWQRLGSPVSPLSSSVQAITLMAFMTYICLWSIFNIAMRVAGHSRLEYQENFHFKTLHFLLTNALATLRDTQKGQCLDNVFRGVRDHQFKVKKGDEVRFGQFASTSLSKTVALGFGNSTMFKVYTCHGVDIQKFSMHPEEKEVLIPPFETFMVTDVHEKDNMMNIELKSTRKFSKYDCEWLKGDIMG</sequence>
<dbReference type="FunFam" id="3.90.176.10:FF:000001">
    <property type="entry name" value="NAD(P)(+)--arginine ADP-ribosyltransferase"/>
    <property type="match status" value="1"/>
</dbReference>
<dbReference type="PANTHER" id="PTHR10339">
    <property type="entry name" value="ADP-RIBOSYLTRANSFERASE"/>
    <property type="match status" value="1"/>
</dbReference>
<keyword evidence="5 14" id="KW-0328">Glycosyltransferase</keyword>
<dbReference type="AlphaFoldDB" id="A0A7L1F6G4"/>
<keyword evidence="4" id="KW-0800">Toxin</keyword>
<evidence type="ECO:0000256" key="2">
    <source>
        <dbReference type="ARBA" id="ARBA00009558"/>
    </source>
</evidence>
<dbReference type="Proteomes" id="UP000538515">
    <property type="component" value="Unassembled WGS sequence"/>
</dbReference>
<keyword evidence="3" id="KW-0964">Secreted</keyword>
<feature type="transmembrane region" description="Helical" evidence="15">
    <location>
        <begin position="86"/>
        <end position="107"/>
    </location>
</feature>
<dbReference type="Pfam" id="PF01129">
    <property type="entry name" value="ART"/>
    <property type="match status" value="1"/>
</dbReference>
<gene>
    <name evidence="16" type="primary">Nrt2_0</name>
    <name evidence="16" type="ORF">SYLBOR_R15354</name>
</gene>